<dbReference type="EC" id="2.3.1.-" evidence="4"/>
<evidence type="ECO:0000259" key="3">
    <source>
        <dbReference type="PROSITE" id="PS51186"/>
    </source>
</evidence>
<dbReference type="CDD" id="cd04301">
    <property type="entry name" value="NAT_SF"/>
    <property type="match status" value="1"/>
</dbReference>
<dbReference type="Proteomes" id="UP001597295">
    <property type="component" value="Unassembled WGS sequence"/>
</dbReference>
<evidence type="ECO:0000313" key="5">
    <source>
        <dbReference type="Proteomes" id="UP001597295"/>
    </source>
</evidence>
<dbReference type="RefSeq" id="WP_379878886.1">
    <property type="nucleotide sequence ID" value="NZ_JBHUIP010000016.1"/>
</dbReference>
<protein>
    <submittedName>
        <fullName evidence="4">GNAT family N-acetyltransferase</fullName>
        <ecNumber evidence="4">2.3.1.-</ecNumber>
    </submittedName>
</protein>
<dbReference type="InterPro" id="IPR050680">
    <property type="entry name" value="YpeA/RimI_acetyltransf"/>
</dbReference>
<dbReference type="PANTHER" id="PTHR43420:SF51">
    <property type="entry name" value="PEPTIDYL-LYSINE N-ACETYLTRANSFERASE YIAC"/>
    <property type="match status" value="1"/>
</dbReference>
<organism evidence="4 5">
    <name type="scientific">Lacibacterium aquatile</name>
    <dbReference type="NCBI Taxonomy" id="1168082"/>
    <lineage>
        <taxon>Bacteria</taxon>
        <taxon>Pseudomonadati</taxon>
        <taxon>Pseudomonadota</taxon>
        <taxon>Alphaproteobacteria</taxon>
        <taxon>Rhodospirillales</taxon>
        <taxon>Rhodospirillaceae</taxon>
    </lineage>
</organism>
<dbReference type="EMBL" id="JBHUIP010000016">
    <property type="protein sequence ID" value="MFD2265490.1"/>
    <property type="molecule type" value="Genomic_DNA"/>
</dbReference>
<evidence type="ECO:0000256" key="1">
    <source>
        <dbReference type="ARBA" id="ARBA00022679"/>
    </source>
</evidence>
<keyword evidence="5" id="KW-1185">Reference proteome</keyword>
<proteinExistence type="predicted"/>
<dbReference type="InterPro" id="IPR016181">
    <property type="entry name" value="Acyl_CoA_acyltransferase"/>
</dbReference>
<evidence type="ECO:0000256" key="2">
    <source>
        <dbReference type="ARBA" id="ARBA00023315"/>
    </source>
</evidence>
<dbReference type="Gene3D" id="3.40.630.30">
    <property type="match status" value="1"/>
</dbReference>
<evidence type="ECO:0000313" key="4">
    <source>
        <dbReference type="EMBL" id="MFD2265490.1"/>
    </source>
</evidence>
<dbReference type="PROSITE" id="PS51186">
    <property type="entry name" value="GNAT"/>
    <property type="match status" value="1"/>
</dbReference>
<dbReference type="InterPro" id="IPR000182">
    <property type="entry name" value="GNAT_dom"/>
</dbReference>
<dbReference type="PANTHER" id="PTHR43420">
    <property type="entry name" value="ACETYLTRANSFERASE"/>
    <property type="match status" value="1"/>
</dbReference>
<keyword evidence="2 4" id="KW-0012">Acyltransferase</keyword>
<gene>
    <name evidence="4" type="ORF">ACFSM5_21490</name>
</gene>
<dbReference type="GO" id="GO:0016746">
    <property type="term" value="F:acyltransferase activity"/>
    <property type="evidence" value="ECO:0007669"/>
    <property type="project" value="UniProtKB-KW"/>
</dbReference>
<feature type="domain" description="N-acetyltransferase" evidence="3">
    <location>
        <begin position="109"/>
        <end position="251"/>
    </location>
</feature>
<comment type="caution">
    <text evidence="4">The sequence shown here is derived from an EMBL/GenBank/DDBJ whole genome shotgun (WGS) entry which is preliminary data.</text>
</comment>
<keyword evidence="1 4" id="KW-0808">Transferase</keyword>
<dbReference type="InterPro" id="IPR056935">
    <property type="entry name" value="Rv0428c-like_C"/>
</dbReference>
<name>A0ABW5DX84_9PROT</name>
<dbReference type="SUPFAM" id="SSF55729">
    <property type="entry name" value="Acyl-CoA N-acyltransferases (Nat)"/>
    <property type="match status" value="1"/>
</dbReference>
<accession>A0ABW5DX84</accession>
<dbReference type="Pfam" id="PF24553">
    <property type="entry name" value="Rv0428c_C"/>
    <property type="match status" value="1"/>
</dbReference>
<sequence>MAALGNLGGRSLLALEQVQLASWPARRTVLLDGWAIRLSSGVTNRSTSINALTEGRMPLSARLTEAVALFRAAGRCPVARITPLAEPALDPVLDRLGWERLAETDVQVADLSAARPDAGVALVPVAEPSWIGALAHGGASPERIAEHRELLGLSRVLSAYAYIGPAEAPLALGLGTLENGVLMLHEIATAPQVRRQGLSDRLCRALMAWGQERGATTALLQVVASNAPAHALYARLGFSHAYSYWYRRAPC</sequence>
<reference evidence="5" key="1">
    <citation type="journal article" date="2019" name="Int. J. Syst. Evol. Microbiol.">
        <title>The Global Catalogue of Microorganisms (GCM) 10K type strain sequencing project: providing services to taxonomists for standard genome sequencing and annotation.</title>
        <authorList>
            <consortium name="The Broad Institute Genomics Platform"/>
            <consortium name="The Broad Institute Genome Sequencing Center for Infectious Disease"/>
            <person name="Wu L."/>
            <person name="Ma J."/>
        </authorList>
    </citation>
    <scope>NUCLEOTIDE SEQUENCE [LARGE SCALE GENOMIC DNA]</scope>
    <source>
        <strain evidence="5">CGMCC 1.19062</strain>
    </source>
</reference>